<dbReference type="PANTHER" id="PTHR10000">
    <property type="entry name" value="PHOSPHOSERINE PHOSPHATASE"/>
    <property type="match status" value="1"/>
</dbReference>
<dbReference type="Pfam" id="PF08282">
    <property type="entry name" value="Hydrolase_3"/>
    <property type="match status" value="2"/>
</dbReference>
<sequence>MSDIKMIALDMDGTLLNDNKEITSWTKNQIRKAQHAGITVVLCTGRPFSHCHTYIQDLQLHSHSITCNGGQIYAVDHSVMTEHLFDAATLANLYHFAQGLGMNTWTISTKEAYYNDLPENCSECQWLKFSCSHKDEEILNKIAEKVQSIDGVEVSNRTAFTVEVNPTGVNKAAALEWVCEKLGITMKHVMAIGDSLNDIKMIQSAGIGIAMGNAQKAVQQVADAITDTNNNDGVGKAIEKFIFGGNV</sequence>
<dbReference type="GO" id="GO:0016791">
    <property type="term" value="F:phosphatase activity"/>
    <property type="evidence" value="ECO:0007669"/>
    <property type="project" value="TreeGrafter"/>
</dbReference>
<organism evidence="1 2">
    <name type="scientific">Shouchella clausii</name>
    <name type="common">Alkalihalobacillus clausii</name>
    <dbReference type="NCBI Taxonomy" id="79880"/>
    <lineage>
        <taxon>Bacteria</taxon>
        <taxon>Bacillati</taxon>
        <taxon>Bacillota</taxon>
        <taxon>Bacilli</taxon>
        <taxon>Bacillales</taxon>
        <taxon>Bacillaceae</taxon>
        <taxon>Shouchella</taxon>
    </lineage>
</organism>
<dbReference type="EMBL" id="NPBS01000096">
    <property type="protein sequence ID" value="PAF24706.1"/>
    <property type="molecule type" value="Genomic_DNA"/>
</dbReference>
<dbReference type="SFLD" id="SFLDG01140">
    <property type="entry name" value="C2.B:_Phosphomannomutase_and_P"/>
    <property type="match status" value="1"/>
</dbReference>
<dbReference type="RefSeq" id="WP_095239288.1">
    <property type="nucleotide sequence ID" value="NZ_NPBS01000096.1"/>
</dbReference>
<evidence type="ECO:0000313" key="2">
    <source>
        <dbReference type="Proteomes" id="UP000216133"/>
    </source>
</evidence>
<dbReference type="InterPro" id="IPR023214">
    <property type="entry name" value="HAD_sf"/>
</dbReference>
<dbReference type="NCBIfam" id="TIGR01484">
    <property type="entry name" value="HAD-SF-IIB"/>
    <property type="match status" value="1"/>
</dbReference>
<dbReference type="SFLD" id="SFLDS00003">
    <property type="entry name" value="Haloacid_Dehalogenase"/>
    <property type="match status" value="1"/>
</dbReference>
<gene>
    <name evidence="1" type="ORF">CHH61_17280</name>
</gene>
<dbReference type="GO" id="GO:0005829">
    <property type="term" value="C:cytosol"/>
    <property type="evidence" value="ECO:0007669"/>
    <property type="project" value="TreeGrafter"/>
</dbReference>
<name>A0A268RY93_SHOCL</name>
<dbReference type="SUPFAM" id="SSF56784">
    <property type="entry name" value="HAD-like"/>
    <property type="match status" value="1"/>
</dbReference>
<evidence type="ECO:0000313" key="1">
    <source>
        <dbReference type="EMBL" id="PAF24706.1"/>
    </source>
</evidence>
<dbReference type="PANTHER" id="PTHR10000:SF55">
    <property type="entry name" value="5-AMINO-6-(5-PHOSPHO-D-RIBITYLAMINO)URACIL PHOSPHATASE YCSE"/>
    <property type="match status" value="1"/>
</dbReference>
<accession>A0A268RY93</accession>
<dbReference type="AlphaFoldDB" id="A0A268RY93"/>
<proteinExistence type="predicted"/>
<protein>
    <submittedName>
        <fullName evidence="1">Phosphoglycolate phosphatase</fullName>
    </submittedName>
</protein>
<dbReference type="CDD" id="cd07516">
    <property type="entry name" value="HAD_Pase"/>
    <property type="match status" value="1"/>
</dbReference>
<dbReference type="PROSITE" id="PS01229">
    <property type="entry name" value="COF_2"/>
    <property type="match status" value="1"/>
</dbReference>
<dbReference type="GO" id="GO:0000287">
    <property type="term" value="F:magnesium ion binding"/>
    <property type="evidence" value="ECO:0007669"/>
    <property type="project" value="TreeGrafter"/>
</dbReference>
<comment type="caution">
    <text evidence="1">The sequence shown here is derived from an EMBL/GenBank/DDBJ whole genome shotgun (WGS) entry which is preliminary data.</text>
</comment>
<dbReference type="Proteomes" id="UP000216133">
    <property type="component" value="Unassembled WGS sequence"/>
</dbReference>
<dbReference type="Gene3D" id="3.30.1240.10">
    <property type="match status" value="1"/>
</dbReference>
<reference evidence="1 2" key="1">
    <citation type="submission" date="2017-07" db="EMBL/GenBank/DDBJ databases">
        <title>Isolation and whole genome analysis of endospore-forming bacteria from heroin.</title>
        <authorList>
            <person name="Kalinowski J."/>
            <person name="Ahrens B."/>
            <person name="Al-Dilaimi A."/>
            <person name="Winkler A."/>
            <person name="Wibberg D."/>
            <person name="Schleenbecker U."/>
            <person name="Ruckert C."/>
            <person name="Wolfel R."/>
            <person name="Grass G."/>
        </authorList>
    </citation>
    <scope>NUCLEOTIDE SEQUENCE [LARGE SCALE GENOMIC DNA]</scope>
    <source>
        <strain evidence="1 2">7523-2</strain>
    </source>
</reference>
<dbReference type="SFLD" id="SFLDG01144">
    <property type="entry name" value="C2.B.4:_PGP_Like"/>
    <property type="match status" value="1"/>
</dbReference>
<dbReference type="InterPro" id="IPR006379">
    <property type="entry name" value="HAD-SF_hydro_IIB"/>
</dbReference>
<dbReference type="Gene3D" id="3.40.50.1000">
    <property type="entry name" value="HAD superfamily/HAD-like"/>
    <property type="match status" value="1"/>
</dbReference>
<dbReference type="InterPro" id="IPR036412">
    <property type="entry name" value="HAD-like_sf"/>
</dbReference>